<dbReference type="EMBL" id="GGEC01091873">
    <property type="protein sequence ID" value="MBX72357.1"/>
    <property type="molecule type" value="Transcribed_RNA"/>
</dbReference>
<sequence length="32" mass="3716">MNNLYPLQLCKIVSGLHFLQSPQQNHSQNLLH</sequence>
<name>A0A2P2QZI1_RHIMU</name>
<organism evidence="1">
    <name type="scientific">Rhizophora mucronata</name>
    <name type="common">Asiatic mangrove</name>
    <dbReference type="NCBI Taxonomy" id="61149"/>
    <lineage>
        <taxon>Eukaryota</taxon>
        <taxon>Viridiplantae</taxon>
        <taxon>Streptophyta</taxon>
        <taxon>Embryophyta</taxon>
        <taxon>Tracheophyta</taxon>
        <taxon>Spermatophyta</taxon>
        <taxon>Magnoliopsida</taxon>
        <taxon>eudicotyledons</taxon>
        <taxon>Gunneridae</taxon>
        <taxon>Pentapetalae</taxon>
        <taxon>rosids</taxon>
        <taxon>fabids</taxon>
        <taxon>Malpighiales</taxon>
        <taxon>Rhizophoraceae</taxon>
        <taxon>Rhizophora</taxon>
    </lineage>
</organism>
<accession>A0A2P2QZI1</accession>
<reference evidence="1" key="1">
    <citation type="submission" date="2018-02" db="EMBL/GenBank/DDBJ databases">
        <title>Rhizophora mucronata_Transcriptome.</title>
        <authorList>
            <person name="Meera S.P."/>
            <person name="Sreeshan A."/>
            <person name="Augustine A."/>
        </authorList>
    </citation>
    <scope>NUCLEOTIDE SEQUENCE</scope>
    <source>
        <tissue evidence="1">Leaf</tissue>
    </source>
</reference>
<evidence type="ECO:0000313" key="1">
    <source>
        <dbReference type="EMBL" id="MBX72357.1"/>
    </source>
</evidence>
<proteinExistence type="predicted"/>
<dbReference type="AlphaFoldDB" id="A0A2P2QZI1"/>
<protein>
    <submittedName>
        <fullName evidence="1">Uncharacterized protein MANES_10G036800</fullName>
    </submittedName>
</protein>